<dbReference type="RefSeq" id="XP_013344681.1">
    <property type="nucleotide sequence ID" value="XM_013489227.1"/>
</dbReference>
<reference evidence="1 2" key="1">
    <citation type="journal article" date="2014" name="BMC Genomics">
        <title>Genome sequencing of four Aureobasidium pullulans varieties: biotechnological potential, stress tolerance, and description of new species.</title>
        <authorList>
            <person name="Gostin Ar C."/>
            <person name="Ohm R.A."/>
            <person name="Kogej T."/>
            <person name="Sonjak S."/>
            <person name="Turk M."/>
            <person name="Zajc J."/>
            <person name="Zalar P."/>
            <person name="Grube M."/>
            <person name="Sun H."/>
            <person name="Han J."/>
            <person name="Sharma A."/>
            <person name="Chiniquy J."/>
            <person name="Ngan C.Y."/>
            <person name="Lipzen A."/>
            <person name="Barry K."/>
            <person name="Grigoriev I.V."/>
            <person name="Gunde-Cimerman N."/>
        </authorList>
    </citation>
    <scope>NUCLEOTIDE SEQUENCE [LARGE SCALE GENOMIC DNA]</scope>
    <source>
        <strain evidence="1 2">EXF-2481</strain>
    </source>
</reference>
<keyword evidence="2" id="KW-1185">Reference proteome</keyword>
<proteinExistence type="predicted"/>
<dbReference type="EMBL" id="KL584757">
    <property type="protein sequence ID" value="KEQ95934.1"/>
    <property type="molecule type" value="Genomic_DNA"/>
</dbReference>
<evidence type="ECO:0000313" key="2">
    <source>
        <dbReference type="Proteomes" id="UP000030641"/>
    </source>
</evidence>
<dbReference type="AlphaFoldDB" id="A0A074YIL5"/>
<organism evidence="1 2">
    <name type="scientific">Aureobasidium subglaciale (strain EXF-2481)</name>
    <name type="common">Aureobasidium pullulans var. subglaciale</name>
    <dbReference type="NCBI Taxonomy" id="1043005"/>
    <lineage>
        <taxon>Eukaryota</taxon>
        <taxon>Fungi</taxon>
        <taxon>Dikarya</taxon>
        <taxon>Ascomycota</taxon>
        <taxon>Pezizomycotina</taxon>
        <taxon>Dothideomycetes</taxon>
        <taxon>Dothideomycetidae</taxon>
        <taxon>Dothideales</taxon>
        <taxon>Saccotheciaceae</taxon>
        <taxon>Aureobasidium</taxon>
    </lineage>
</organism>
<sequence>MNIGALKSGCTYEVKLPAGKAILYWRWAERKDIQEHRQPAVGTLSTVQSAAEAVPRWWEGGEADTSLLLEKTSLPVFVEGEAVIIGCVGEAMRWPSDNFEVLGAQPARIPEAFAPLSWGVQEEATRSSRMSAWLHGSGLTKIADGGEEHWLVRKNSQLNHSNMKLQCIT</sequence>
<dbReference type="Proteomes" id="UP000030641">
    <property type="component" value="Unassembled WGS sequence"/>
</dbReference>
<dbReference type="HOGENOM" id="CLU_1578218_0_0_1"/>
<accession>A0A074YIL5</accession>
<gene>
    <name evidence="1" type="ORF">AUEXF2481DRAFT_88089</name>
</gene>
<protein>
    <submittedName>
        <fullName evidence="1">Uncharacterized protein</fullName>
    </submittedName>
</protein>
<dbReference type="InParanoid" id="A0A074YIL5"/>
<name>A0A074YIL5_AURSE</name>
<dbReference type="OrthoDB" id="3924921at2759"/>
<evidence type="ECO:0000313" key="1">
    <source>
        <dbReference type="EMBL" id="KEQ95934.1"/>
    </source>
</evidence>
<dbReference type="GeneID" id="25372021"/>